<dbReference type="PANTHER" id="PTHR36925">
    <property type="entry name" value="COBALT-PRECORRIN-6A REDUCTASE"/>
    <property type="match status" value="1"/>
</dbReference>
<keyword evidence="3" id="KW-0560">Oxidoreductase</keyword>
<comment type="caution">
    <text evidence="4">The sequence shown here is derived from an EMBL/GenBank/DDBJ whole genome shotgun (WGS) entry which is preliminary data.</text>
</comment>
<dbReference type="Pfam" id="PF02571">
    <property type="entry name" value="CbiJ"/>
    <property type="match status" value="1"/>
</dbReference>
<dbReference type="NCBIfam" id="TIGR00715">
    <property type="entry name" value="precor6x_red"/>
    <property type="match status" value="1"/>
</dbReference>
<evidence type="ECO:0000313" key="7">
    <source>
        <dbReference type="Proteomes" id="UP000634647"/>
    </source>
</evidence>
<reference evidence="4" key="3">
    <citation type="submission" date="2023-06" db="EMBL/GenBank/DDBJ databases">
        <authorList>
            <person name="Sun Q."/>
            <person name="Zhou Y."/>
        </authorList>
    </citation>
    <scope>NUCLEOTIDE SEQUENCE</scope>
    <source>
        <strain evidence="4">CGMCC 1.10859</strain>
    </source>
</reference>
<protein>
    <submittedName>
        <fullName evidence="4 5">Precorrin-6A reductase</fullName>
    </submittedName>
</protein>
<dbReference type="Proteomes" id="UP000199541">
    <property type="component" value="Unassembled WGS sequence"/>
</dbReference>
<sequence>MARVLVLGGTSEASALARALADAGIEAVLSYAGRTRAPAAQPLPIRVGGFGGPQGLADWLRAERITHLVDATHPFAAQISCNAVAAARATGVPLIALERPAWQAGPGDRWVAVADTEAAVAALPEAPARVFLAIGRQTLASFAARPDHLYLLRLVDPPEAALPLPRTEVVIARGPFDLSGDTALLRDHRIDLIVAKNAGGAGARAKLDAARALGLPVVMIDRPALPARQVAGSVAEVMRWLGHPAPPASTHRGE</sequence>
<dbReference type="PANTHER" id="PTHR36925:SF1">
    <property type="entry name" value="COBALT-PRECORRIN-6A REDUCTASE"/>
    <property type="match status" value="1"/>
</dbReference>
<reference evidence="5 6" key="2">
    <citation type="submission" date="2016-10" db="EMBL/GenBank/DDBJ databases">
        <authorList>
            <person name="Varghese N."/>
            <person name="Submissions S."/>
        </authorList>
    </citation>
    <scope>NUCLEOTIDE SEQUENCE [LARGE SCALE GENOMIC DNA]</scope>
    <source>
        <strain evidence="5 6">DSM 24802</strain>
    </source>
</reference>
<dbReference type="NCBIfam" id="NF005968">
    <property type="entry name" value="PRK08057.1-2"/>
    <property type="match status" value="1"/>
</dbReference>
<keyword evidence="2" id="KW-0169">Cobalamin biosynthesis</keyword>
<comment type="pathway">
    <text evidence="1">Cofactor biosynthesis; adenosylcobalamin biosynthesis.</text>
</comment>
<dbReference type="EMBL" id="BNAB01000008">
    <property type="protein sequence ID" value="GHE02111.1"/>
    <property type="molecule type" value="Genomic_DNA"/>
</dbReference>
<accession>A0AAN4URC1</accession>
<dbReference type="GO" id="GO:0009236">
    <property type="term" value="P:cobalamin biosynthetic process"/>
    <property type="evidence" value="ECO:0007669"/>
    <property type="project" value="UniProtKB-KW"/>
</dbReference>
<dbReference type="Proteomes" id="UP000634647">
    <property type="component" value="Unassembled WGS sequence"/>
</dbReference>
<dbReference type="PROSITE" id="PS51014">
    <property type="entry name" value="COBK_CBIJ"/>
    <property type="match status" value="1"/>
</dbReference>
<evidence type="ECO:0000313" key="6">
    <source>
        <dbReference type="Proteomes" id="UP000199541"/>
    </source>
</evidence>
<evidence type="ECO:0000256" key="1">
    <source>
        <dbReference type="ARBA" id="ARBA00004953"/>
    </source>
</evidence>
<organism evidence="4 7">
    <name type="scientific">Allgaiera indica</name>
    <dbReference type="NCBI Taxonomy" id="765699"/>
    <lineage>
        <taxon>Bacteria</taxon>
        <taxon>Pseudomonadati</taxon>
        <taxon>Pseudomonadota</taxon>
        <taxon>Alphaproteobacteria</taxon>
        <taxon>Rhodobacterales</taxon>
        <taxon>Paracoccaceae</taxon>
        <taxon>Allgaiera</taxon>
    </lineage>
</organism>
<evidence type="ECO:0000256" key="2">
    <source>
        <dbReference type="ARBA" id="ARBA00022573"/>
    </source>
</evidence>
<dbReference type="InterPro" id="IPR003723">
    <property type="entry name" value="Precorrin-6x_reduct"/>
</dbReference>
<dbReference type="EMBL" id="FNOB01000009">
    <property type="protein sequence ID" value="SDX05040.1"/>
    <property type="molecule type" value="Genomic_DNA"/>
</dbReference>
<name>A0AAN4URC1_9RHOB</name>
<dbReference type="AlphaFoldDB" id="A0AAN4URC1"/>
<keyword evidence="6" id="KW-1185">Reference proteome</keyword>
<gene>
    <name evidence="4" type="primary">cobK</name>
    <name evidence="4" type="ORF">GCM10008024_20410</name>
    <name evidence="5" type="ORF">SAMN05444006_10994</name>
</gene>
<dbReference type="GO" id="GO:0016994">
    <property type="term" value="F:precorrin-6A reductase activity"/>
    <property type="evidence" value="ECO:0007669"/>
    <property type="project" value="InterPro"/>
</dbReference>
<evidence type="ECO:0000313" key="4">
    <source>
        <dbReference type="EMBL" id="GHE02111.1"/>
    </source>
</evidence>
<proteinExistence type="predicted"/>
<evidence type="ECO:0000256" key="3">
    <source>
        <dbReference type="ARBA" id="ARBA00023002"/>
    </source>
</evidence>
<reference evidence="4" key="1">
    <citation type="journal article" date="2014" name="Int. J. Syst. Evol. Microbiol.">
        <title>Complete genome sequence of Corynebacterium casei LMG S-19264T (=DSM 44701T), isolated from a smear-ripened cheese.</title>
        <authorList>
            <consortium name="US DOE Joint Genome Institute (JGI-PGF)"/>
            <person name="Walter F."/>
            <person name="Albersmeier A."/>
            <person name="Kalinowski J."/>
            <person name="Ruckert C."/>
        </authorList>
    </citation>
    <scope>NUCLEOTIDE SEQUENCE</scope>
    <source>
        <strain evidence="4">CGMCC 1.10859</strain>
    </source>
</reference>
<evidence type="ECO:0000313" key="5">
    <source>
        <dbReference type="EMBL" id="SDX05040.1"/>
    </source>
</evidence>
<dbReference type="RefSeq" id="WP_035845378.1">
    <property type="nucleotide sequence ID" value="NZ_BNAB01000008.1"/>
</dbReference>